<sequence length="99" mass="9871">MSSYKGQFFHVCVLFVAVVAILDRRENAVSAAPVGTTNGEVVGMTGPAQAGVADAAGVDPGATVGANTAPAGTEDTIIEGGVDRSTGIVDGIDRILLGR</sequence>
<organism evidence="2 3">
    <name type="scientific">Entomortierella parvispora</name>
    <dbReference type="NCBI Taxonomy" id="205924"/>
    <lineage>
        <taxon>Eukaryota</taxon>
        <taxon>Fungi</taxon>
        <taxon>Fungi incertae sedis</taxon>
        <taxon>Mucoromycota</taxon>
        <taxon>Mortierellomycotina</taxon>
        <taxon>Mortierellomycetes</taxon>
        <taxon>Mortierellales</taxon>
        <taxon>Mortierellaceae</taxon>
        <taxon>Entomortierella</taxon>
    </lineage>
</organism>
<accession>A0A9P3HJ51</accession>
<evidence type="ECO:0000256" key="1">
    <source>
        <dbReference type="SAM" id="SignalP"/>
    </source>
</evidence>
<evidence type="ECO:0008006" key="4">
    <source>
        <dbReference type="Google" id="ProtNLM"/>
    </source>
</evidence>
<evidence type="ECO:0000313" key="3">
    <source>
        <dbReference type="Proteomes" id="UP000827284"/>
    </source>
</evidence>
<protein>
    <recommendedName>
        <fullName evidence="4">Secreted protein</fullName>
    </recommendedName>
</protein>
<evidence type="ECO:0000313" key="2">
    <source>
        <dbReference type="EMBL" id="GJJ77566.1"/>
    </source>
</evidence>
<proteinExistence type="predicted"/>
<feature type="chain" id="PRO_5040111857" description="Secreted protein" evidence="1">
    <location>
        <begin position="32"/>
        <end position="99"/>
    </location>
</feature>
<dbReference type="Proteomes" id="UP000827284">
    <property type="component" value="Unassembled WGS sequence"/>
</dbReference>
<name>A0A9P3HJ51_9FUNG</name>
<keyword evidence="3" id="KW-1185">Reference proteome</keyword>
<dbReference type="EMBL" id="BQFW01000013">
    <property type="protein sequence ID" value="GJJ77566.1"/>
    <property type="molecule type" value="Genomic_DNA"/>
</dbReference>
<feature type="signal peptide" evidence="1">
    <location>
        <begin position="1"/>
        <end position="31"/>
    </location>
</feature>
<gene>
    <name evidence="2" type="ORF">EMPS_09925</name>
</gene>
<keyword evidence="1" id="KW-0732">Signal</keyword>
<dbReference type="AlphaFoldDB" id="A0A9P3HJ51"/>
<reference evidence="2" key="2">
    <citation type="journal article" date="2022" name="Microbiol. Resour. Announc.">
        <title>Whole-Genome Sequence of Entomortierella parvispora E1425, a Mucoromycotan Fungus Associated with Burkholderiaceae-Related Endosymbiotic Bacteria.</title>
        <authorList>
            <person name="Herlambang A."/>
            <person name="Guo Y."/>
            <person name="Takashima Y."/>
            <person name="Narisawa K."/>
            <person name="Ohta H."/>
            <person name="Nishizawa T."/>
        </authorList>
    </citation>
    <scope>NUCLEOTIDE SEQUENCE</scope>
    <source>
        <strain evidence="2">E1425</strain>
    </source>
</reference>
<reference evidence="2" key="1">
    <citation type="submission" date="2021-11" db="EMBL/GenBank/DDBJ databases">
        <authorList>
            <person name="Herlambang A."/>
            <person name="Guo Y."/>
            <person name="Takashima Y."/>
            <person name="Nishizawa T."/>
        </authorList>
    </citation>
    <scope>NUCLEOTIDE SEQUENCE</scope>
    <source>
        <strain evidence="2">E1425</strain>
    </source>
</reference>
<comment type="caution">
    <text evidence="2">The sequence shown here is derived from an EMBL/GenBank/DDBJ whole genome shotgun (WGS) entry which is preliminary data.</text>
</comment>